<dbReference type="InterPro" id="IPR011009">
    <property type="entry name" value="Kinase-like_dom_sf"/>
</dbReference>
<dbReference type="GeneID" id="19306123"/>
<feature type="domain" description="Protein kinase" evidence="1">
    <location>
        <begin position="1"/>
        <end position="233"/>
    </location>
</feature>
<dbReference type="KEGG" id="gtr:GLOTRDRAFT_42359"/>
<dbReference type="PROSITE" id="PS50011">
    <property type="entry name" value="PROTEIN_KINASE_DOM"/>
    <property type="match status" value="1"/>
</dbReference>
<evidence type="ECO:0000313" key="2">
    <source>
        <dbReference type="EMBL" id="EPQ55443.1"/>
    </source>
</evidence>
<dbReference type="InterPro" id="IPR000719">
    <property type="entry name" value="Prot_kinase_dom"/>
</dbReference>
<dbReference type="OMA" id="FTHYSAG"/>
<gene>
    <name evidence="2" type="ORF">GLOTRDRAFT_42359</name>
</gene>
<dbReference type="InterPro" id="IPR002575">
    <property type="entry name" value="Aminoglycoside_PTrfase"/>
</dbReference>
<name>S7Q7J4_GLOTA</name>
<keyword evidence="3" id="KW-1185">Reference proteome</keyword>
<dbReference type="GO" id="GO:0004672">
    <property type="term" value="F:protein kinase activity"/>
    <property type="evidence" value="ECO:0007669"/>
    <property type="project" value="InterPro"/>
</dbReference>
<dbReference type="Gene3D" id="3.90.1200.10">
    <property type="match status" value="1"/>
</dbReference>
<sequence length="233" mass="26650">TQVVQIPHDLVVKYGHFVKATEARSIIFVSENTNIPVPSVLLVFKKENVTYIVMWLIRGGTLQDRWEELSNPLRDEVMDQFAGYLAELGSLSSEGHTPGPLDGGKCEGQWWTQYGAGPFTTYRDLLAWLNRKLQQSARTSPPFSDKYPLVFTHQDLCPTNLILDDSNRLWIIDWGMAGWYPSYFEYACIRSPEAFMSIDRGWIPAALSRLPNYETEANKLEAMRYALTFLPFS</sequence>
<dbReference type="OrthoDB" id="8300194at2759"/>
<keyword evidence="2" id="KW-0808">Transferase</keyword>
<dbReference type="EMBL" id="KB469302">
    <property type="protein sequence ID" value="EPQ55443.1"/>
    <property type="molecule type" value="Genomic_DNA"/>
</dbReference>
<organism evidence="2 3">
    <name type="scientific">Gloeophyllum trabeum (strain ATCC 11539 / FP-39264 / Madison 617)</name>
    <name type="common">Brown rot fungus</name>
    <dbReference type="NCBI Taxonomy" id="670483"/>
    <lineage>
        <taxon>Eukaryota</taxon>
        <taxon>Fungi</taxon>
        <taxon>Dikarya</taxon>
        <taxon>Basidiomycota</taxon>
        <taxon>Agaricomycotina</taxon>
        <taxon>Agaricomycetes</taxon>
        <taxon>Gloeophyllales</taxon>
        <taxon>Gloeophyllaceae</taxon>
        <taxon>Gloeophyllum</taxon>
    </lineage>
</organism>
<dbReference type="AlphaFoldDB" id="S7Q7J4"/>
<dbReference type="eggNOG" id="ENOG502SA0A">
    <property type="taxonomic scope" value="Eukaryota"/>
</dbReference>
<accession>S7Q7J4</accession>
<dbReference type="PANTHER" id="PTHR21310">
    <property type="entry name" value="AMINOGLYCOSIDE PHOSPHOTRANSFERASE-RELATED-RELATED"/>
    <property type="match status" value="1"/>
</dbReference>
<dbReference type="GO" id="GO:0005524">
    <property type="term" value="F:ATP binding"/>
    <property type="evidence" value="ECO:0007669"/>
    <property type="project" value="InterPro"/>
</dbReference>
<protein>
    <submittedName>
        <fullName evidence="2">Kinase-like protein</fullName>
    </submittedName>
</protein>
<keyword evidence="2" id="KW-0418">Kinase</keyword>
<reference evidence="2 3" key="1">
    <citation type="journal article" date="2012" name="Science">
        <title>The Paleozoic origin of enzymatic lignin decomposition reconstructed from 31 fungal genomes.</title>
        <authorList>
            <person name="Floudas D."/>
            <person name="Binder M."/>
            <person name="Riley R."/>
            <person name="Barry K."/>
            <person name="Blanchette R.A."/>
            <person name="Henrissat B."/>
            <person name="Martinez A.T."/>
            <person name="Otillar R."/>
            <person name="Spatafora J.W."/>
            <person name="Yadav J.S."/>
            <person name="Aerts A."/>
            <person name="Benoit I."/>
            <person name="Boyd A."/>
            <person name="Carlson A."/>
            <person name="Copeland A."/>
            <person name="Coutinho P.M."/>
            <person name="de Vries R.P."/>
            <person name="Ferreira P."/>
            <person name="Findley K."/>
            <person name="Foster B."/>
            <person name="Gaskell J."/>
            <person name="Glotzer D."/>
            <person name="Gorecki P."/>
            <person name="Heitman J."/>
            <person name="Hesse C."/>
            <person name="Hori C."/>
            <person name="Igarashi K."/>
            <person name="Jurgens J.A."/>
            <person name="Kallen N."/>
            <person name="Kersten P."/>
            <person name="Kohler A."/>
            <person name="Kuees U."/>
            <person name="Kumar T.K.A."/>
            <person name="Kuo A."/>
            <person name="LaButti K."/>
            <person name="Larrondo L.F."/>
            <person name="Lindquist E."/>
            <person name="Ling A."/>
            <person name="Lombard V."/>
            <person name="Lucas S."/>
            <person name="Lundell T."/>
            <person name="Martin R."/>
            <person name="McLaughlin D.J."/>
            <person name="Morgenstern I."/>
            <person name="Morin E."/>
            <person name="Murat C."/>
            <person name="Nagy L.G."/>
            <person name="Nolan M."/>
            <person name="Ohm R.A."/>
            <person name="Patyshakuliyeva A."/>
            <person name="Rokas A."/>
            <person name="Ruiz-Duenas F.J."/>
            <person name="Sabat G."/>
            <person name="Salamov A."/>
            <person name="Samejima M."/>
            <person name="Schmutz J."/>
            <person name="Slot J.C."/>
            <person name="St John F."/>
            <person name="Stenlid J."/>
            <person name="Sun H."/>
            <person name="Sun S."/>
            <person name="Syed K."/>
            <person name="Tsang A."/>
            <person name="Wiebenga A."/>
            <person name="Young D."/>
            <person name="Pisabarro A."/>
            <person name="Eastwood D.C."/>
            <person name="Martin F."/>
            <person name="Cullen D."/>
            <person name="Grigoriev I.V."/>
            <person name="Hibbett D.S."/>
        </authorList>
    </citation>
    <scope>NUCLEOTIDE SEQUENCE [LARGE SCALE GENOMIC DNA]</scope>
    <source>
        <strain evidence="2 3">ATCC 11539</strain>
    </source>
</reference>
<evidence type="ECO:0000313" key="3">
    <source>
        <dbReference type="Proteomes" id="UP000030669"/>
    </source>
</evidence>
<dbReference type="PANTHER" id="PTHR21310:SF39">
    <property type="entry name" value="AMINOGLYCOSIDE PHOSPHOTRANSFERASE DOMAIN-CONTAINING PROTEIN"/>
    <property type="match status" value="1"/>
</dbReference>
<evidence type="ECO:0000259" key="1">
    <source>
        <dbReference type="PROSITE" id="PS50011"/>
    </source>
</evidence>
<dbReference type="SUPFAM" id="SSF56112">
    <property type="entry name" value="Protein kinase-like (PK-like)"/>
    <property type="match status" value="1"/>
</dbReference>
<dbReference type="HOGENOM" id="CLU_021768_2_0_1"/>
<dbReference type="InterPro" id="IPR051678">
    <property type="entry name" value="AGP_Transferase"/>
</dbReference>
<dbReference type="Pfam" id="PF01636">
    <property type="entry name" value="APH"/>
    <property type="match status" value="1"/>
</dbReference>
<dbReference type="Proteomes" id="UP000030669">
    <property type="component" value="Unassembled WGS sequence"/>
</dbReference>
<proteinExistence type="predicted"/>
<dbReference type="RefSeq" id="XP_007866136.1">
    <property type="nucleotide sequence ID" value="XM_007867945.1"/>
</dbReference>
<feature type="non-terminal residue" evidence="2">
    <location>
        <position position="1"/>
    </location>
</feature>